<name>A0AA96GU09_9BACT</name>
<accession>A0AA96GU09</accession>
<gene>
    <name evidence="1" type="ORF">PQG83_10035</name>
</gene>
<organism evidence="1 2">
    <name type="scientific">Candidatus Nitrospira neomarina</name>
    <dbReference type="NCBI Taxonomy" id="3020899"/>
    <lineage>
        <taxon>Bacteria</taxon>
        <taxon>Pseudomonadati</taxon>
        <taxon>Nitrospirota</taxon>
        <taxon>Nitrospiria</taxon>
        <taxon>Nitrospirales</taxon>
        <taxon>Nitrospiraceae</taxon>
        <taxon>Nitrospira</taxon>
    </lineage>
</organism>
<dbReference type="Proteomes" id="UP001302494">
    <property type="component" value="Chromosome"/>
</dbReference>
<dbReference type="EMBL" id="CP116968">
    <property type="protein sequence ID" value="WNM64069.1"/>
    <property type="molecule type" value="Genomic_DNA"/>
</dbReference>
<dbReference type="KEGG" id="nneo:PQG83_10035"/>
<protein>
    <submittedName>
        <fullName evidence="1">Transporter</fullName>
    </submittedName>
</protein>
<sequence>MRISCFPNIKRIGRSLPGVLGWSLCMVLIGQSWCFGQENGGEATSSRPWIMGQASSFSAAIATDRPTFSLSPATIAPGRIQIETGYTFSLEKASPDVKTHNFPETLVRIGLTETVEFRVEWPNLTYIDNGRDVNGFNDLGLGFKVQVWQQKGYRPRLSFVGRLSIPTGDKDFSSDRVDPLFRTILTYGLDEQVGIFGTVNIGSPTSQGTRFVRVSSSLGLSAILRDRLTGFVEYFGLYPRDVASGSANFLQTGVLYQLTYNLQLDALVGGGLTHGSDDFLTGAGISWRF</sequence>
<reference evidence="1 2" key="1">
    <citation type="submission" date="2023-01" db="EMBL/GenBank/DDBJ databases">
        <title>Cultivation and genomic characterization of new, ubiquitous marine nitrite-oxidizing bacteria from the Nitrospirales.</title>
        <authorList>
            <person name="Mueller A.J."/>
            <person name="Daebeler A."/>
            <person name="Herbold C.W."/>
            <person name="Kirkegaard R.H."/>
            <person name="Daims H."/>
        </authorList>
    </citation>
    <scope>NUCLEOTIDE SEQUENCE [LARGE SCALE GENOMIC DNA]</scope>
    <source>
        <strain evidence="1 2">DK</strain>
    </source>
</reference>
<dbReference type="AlphaFoldDB" id="A0AA96GU09"/>
<dbReference type="RefSeq" id="WP_312748985.1">
    <property type="nucleotide sequence ID" value="NZ_CP116968.1"/>
</dbReference>
<proteinExistence type="predicted"/>
<dbReference type="Pfam" id="PF13557">
    <property type="entry name" value="Phenol_MetA_deg"/>
    <property type="match status" value="1"/>
</dbReference>
<keyword evidence="2" id="KW-1185">Reference proteome</keyword>
<dbReference type="InterPro" id="IPR025737">
    <property type="entry name" value="FApF"/>
</dbReference>
<evidence type="ECO:0000313" key="1">
    <source>
        <dbReference type="EMBL" id="WNM64069.1"/>
    </source>
</evidence>
<evidence type="ECO:0000313" key="2">
    <source>
        <dbReference type="Proteomes" id="UP001302494"/>
    </source>
</evidence>